<evidence type="ECO:0000259" key="5">
    <source>
        <dbReference type="Pfam" id="PF05592"/>
    </source>
</evidence>
<dbReference type="AlphaFoldDB" id="A0A4Q1C5E8"/>
<keyword evidence="4" id="KW-0472">Membrane</keyword>
<protein>
    <recommendedName>
        <fullName evidence="2">alpha-L-rhamnosidase</fullName>
        <ecNumber evidence="2">3.2.1.40</ecNumber>
    </recommendedName>
</protein>
<sequence length="931" mass="102135">MSEHHTPPCGHPSQEGIMEAARWIPSRKRGGAKRRGVWAVCAALLLTAPLSAAYEVAALKCELAVNPLGVDAAQPRLSWQIASDENGQRQRAWQVLVASSAEALASDQGDLWDSGKVEGDRTTFVSYAGKALVSSQQVHWKVRSWDRADQPSAWSAPAMWTMGLVGAMPRTTDDGPQTTDQVATVWGAKWITAAGEARLENTLLRREFVVKPGLRRALAHVTGLGHYELFLNGAKAGRDVLSPGWTDYRDTILYDTKDVTEFLYEGPNAVGLALGNGMLHVVRPEGRFAKFVGSMGPQRAILHLRLEYADGTVETLVTDEGWKTHAGPITFSSIFGGEDFDARLVPPGWKRSGFDDSAWPAAVEFTGEQGVLRGLSFAAEPVAPIETRVVKASRRPAPGVVLYDFGQNASFMPRLRVSGPAGSVVKLTAGEVVNADGTINRGTMGGAHRGSAWWQYTKSTDLDEIWFPQFYYLGSRYLYTELIPAVAGGELPTVDSVEMVIVHSTAAPAGQFATSDPLLNRIRDLVRWAQRSNMVSILTDCPHREKLGWLEQNHLCGPALRYEWDVTRLFAKNVRDMAEAQEPDGLLPNIAPEYVTFKNTFRTAAEWGASFIQVPWQQYLFTGDDSLLREHYEAMKRYFAHLESRAAGGLLQDGLGDWYDVILEKTGRPNLTPPAVTATAFLYENARTLAKIATALGLADEAADFTGKAAEIRDVFNRELFKPGTPELYGSGSQTAQLLPLAFGLAEPADRAALLAAVFKDMDARGHATTGAVGTRYLFRVLTDEGHMDRLFRLITNPDMPGYALQVKQGLTSLAESWPAYLGASHNHFFLGQVTEWFYHDLAGIQPDEKAPGFKHVIIRPQPAGDLSWVEATHQSVHGPIKVRWDRADGKFKLKVTIPANTTATVYLPVKEGSPVGQPVESGTHEFETAW</sequence>
<dbReference type="Pfam" id="PF05592">
    <property type="entry name" value="Bac_rhamnosid"/>
    <property type="match status" value="1"/>
</dbReference>
<dbReference type="PIRSF" id="PIRSF010631">
    <property type="entry name" value="A-rhamnsds"/>
    <property type="match status" value="1"/>
</dbReference>
<comment type="catalytic activity">
    <reaction evidence="1">
        <text>Hydrolysis of terminal non-reducing alpha-L-rhamnose residues in alpha-L-rhamnosides.</text>
        <dbReference type="EC" id="3.2.1.40"/>
    </reaction>
</comment>
<dbReference type="GO" id="GO:0030596">
    <property type="term" value="F:alpha-L-rhamnosidase activity"/>
    <property type="evidence" value="ECO:0007669"/>
    <property type="project" value="UniProtKB-EC"/>
</dbReference>
<keyword evidence="4" id="KW-1133">Transmembrane helix</keyword>
<proteinExistence type="predicted"/>
<dbReference type="InterPro" id="IPR008902">
    <property type="entry name" value="Rhamnosid_concanavalin"/>
</dbReference>
<keyword evidence="3" id="KW-0378">Hydrolase</keyword>
<evidence type="ECO:0000259" key="8">
    <source>
        <dbReference type="Pfam" id="PF17390"/>
    </source>
</evidence>
<dbReference type="Gene3D" id="2.60.120.260">
    <property type="entry name" value="Galactose-binding domain-like"/>
    <property type="match status" value="2"/>
</dbReference>
<evidence type="ECO:0000259" key="6">
    <source>
        <dbReference type="Pfam" id="PF08531"/>
    </source>
</evidence>
<dbReference type="EC" id="3.2.1.40" evidence="2"/>
<evidence type="ECO:0000259" key="7">
    <source>
        <dbReference type="Pfam" id="PF17389"/>
    </source>
</evidence>
<dbReference type="Gene3D" id="2.60.420.10">
    <property type="entry name" value="Maltose phosphorylase, domain 3"/>
    <property type="match status" value="1"/>
</dbReference>
<dbReference type="InterPro" id="IPR012341">
    <property type="entry name" value="6hp_glycosidase-like_sf"/>
</dbReference>
<dbReference type="Pfam" id="PF17390">
    <property type="entry name" value="Bac_rhamnosid_C"/>
    <property type="match status" value="1"/>
</dbReference>
<dbReference type="OrthoDB" id="9761045at2"/>
<dbReference type="GO" id="GO:0005975">
    <property type="term" value="P:carbohydrate metabolic process"/>
    <property type="evidence" value="ECO:0007669"/>
    <property type="project" value="InterPro"/>
</dbReference>
<dbReference type="SUPFAM" id="SSF48208">
    <property type="entry name" value="Six-hairpin glycosidases"/>
    <property type="match status" value="1"/>
</dbReference>
<evidence type="ECO:0000256" key="2">
    <source>
        <dbReference type="ARBA" id="ARBA00012652"/>
    </source>
</evidence>
<name>A0A4Q1C5E8_9BACT</name>
<evidence type="ECO:0000256" key="1">
    <source>
        <dbReference type="ARBA" id="ARBA00001445"/>
    </source>
</evidence>
<comment type="caution">
    <text evidence="9">The sequence shown here is derived from an EMBL/GenBank/DDBJ whole genome shotgun (WGS) entry which is preliminary data.</text>
</comment>
<dbReference type="Gene3D" id="2.60.40.10">
    <property type="entry name" value="Immunoglobulins"/>
    <property type="match status" value="1"/>
</dbReference>
<dbReference type="Pfam" id="PF08531">
    <property type="entry name" value="Bac_rhamnosid_N"/>
    <property type="match status" value="1"/>
</dbReference>
<dbReference type="EMBL" id="SDHX01000002">
    <property type="protein sequence ID" value="RXK53631.1"/>
    <property type="molecule type" value="Genomic_DNA"/>
</dbReference>
<evidence type="ECO:0000313" key="9">
    <source>
        <dbReference type="EMBL" id="RXK53631.1"/>
    </source>
</evidence>
<keyword evidence="10" id="KW-1185">Reference proteome</keyword>
<dbReference type="InterPro" id="IPR016007">
    <property type="entry name" value="Alpha_rhamnosid"/>
</dbReference>
<feature type="domain" description="Alpha-L-rhamnosidase C-terminal" evidence="8">
    <location>
        <begin position="844"/>
        <end position="917"/>
    </location>
</feature>
<feature type="domain" description="Bacterial alpha-L-rhamnosidase N-terminal" evidence="6">
    <location>
        <begin position="215"/>
        <end position="373"/>
    </location>
</feature>
<dbReference type="Pfam" id="PF25788">
    <property type="entry name" value="Ig_Rha78A_N"/>
    <property type="match status" value="1"/>
</dbReference>
<dbReference type="InterPro" id="IPR035398">
    <property type="entry name" value="Bac_rhamnosid_C"/>
</dbReference>
<dbReference type="PANTHER" id="PTHR33307:SF11">
    <property type="entry name" value="ALPHA-L-RHAMNOSIDASE"/>
    <property type="match status" value="1"/>
</dbReference>
<organism evidence="9 10">
    <name type="scientific">Oleiharenicola lentus</name>
    <dbReference type="NCBI Taxonomy" id="2508720"/>
    <lineage>
        <taxon>Bacteria</taxon>
        <taxon>Pseudomonadati</taxon>
        <taxon>Verrucomicrobiota</taxon>
        <taxon>Opitutia</taxon>
        <taxon>Opitutales</taxon>
        <taxon>Opitutaceae</taxon>
        <taxon>Oleiharenicola</taxon>
    </lineage>
</organism>
<dbReference type="Gene3D" id="1.50.10.10">
    <property type="match status" value="1"/>
</dbReference>
<feature type="domain" description="Alpha-L-rhamnosidase concanavalin-like" evidence="5">
    <location>
        <begin position="396"/>
        <end position="485"/>
    </location>
</feature>
<dbReference type="Proteomes" id="UP000290218">
    <property type="component" value="Unassembled WGS sequence"/>
</dbReference>
<dbReference type="InterPro" id="IPR008928">
    <property type="entry name" value="6-hairpin_glycosidase_sf"/>
</dbReference>
<reference evidence="9 10" key="1">
    <citation type="submission" date="2019-01" db="EMBL/GenBank/DDBJ databases">
        <title>Lacunisphaera sp. strain TWA-58.</title>
        <authorList>
            <person name="Chen W.-M."/>
        </authorList>
    </citation>
    <scope>NUCLEOTIDE SEQUENCE [LARGE SCALE GENOMIC DNA]</scope>
    <source>
        <strain evidence="9 10">TWA-58</strain>
    </source>
</reference>
<accession>A0A4Q1C5E8</accession>
<dbReference type="InterPro" id="IPR035396">
    <property type="entry name" value="Bac_rhamnosid6H"/>
</dbReference>
<dbReference type="PANTHER" id="PTHR33307">
    <property type="entry name" value="ALPHA-RHAMNOSIDASE (EUROFUNG)"/>
    <property type="match status" value="1"/>
</dbReference>
<evidence type="ECO:0000256" key="3">
    <source>
        <dbReference type="ARBA" id="ARBA00022801"/>
    </source>
</evidence>
<dbReference type="InterPro" id="IPR013737">
    <property type="entry name" value="Bac_rhamnosid_N"/>
</dbReference>
<dbReference type="InterPro" id="IPR013783">
    <property type="entry name" value="Ig-like_fold"/>
</dbReference>
<dbReference type="Pfam" id="PF17389">
    <property type="entry name" value="Bac_rhamnosid6H"/>
    <property type="match status" value="1"/>
</dbReference>
<evidence type="ECO:0000256" key="4">
    <source>
        <dbReference type="SAM" id="Phobius"/>
    </source>
</evidence>
<gene>
    <name evidence="9" type="ORF">ESB00_18245</name>
</gene>
<feature type="domain" description="Alpha-L-rhamnosidase six-hairpin glycosidase" evidence="7">
    <location>
        <begin position="509"/>
        <end position="840"/>
    </location>
</feature>
<feature type="transmembrane region" description="Helical" evidence="4">
    <location>
        <begin position="36"/>
        <end position="54"/>
    </location>
</feature>
<keyword evidence="4" id="KW-0812">Transmembrane</keyword>
<evidence type="ECO:0000313" key="10">
    <source>
        <dbReference type="Proteomes" id="UP000290218"/>
    </source>
</evidence>